<dbReference type="InterPro" id="IPR019096">
    <property type="entry name" value="YopX_protein"/>
</dbReference>
<dbReference type="RefSeq" id="WP_021681885.1">
    <property type="nucleotide sequence ID" value="NZ_KI260389.1"/>
</dbReference>
<dbReference type="Proteomes" id="UP000016662">
    <property type="component" value="Unassembled WGS sequence"/>
</dbReference>
<dbReference type="STRING" id="411473.RUMCAL_00280"/>
<dbReference type="Gene3D" id="2.30.30.290">
    <property type="entry name" value="YopX-like domains"/>
    <property type="match status" value="1"/>
</dbReference>
<dbReference type="InterPro" id="IPR023385">
    <property type="entry name" value="YopX-like_C"/>
</dbReference>
<name>U2MD24_9FIRM</name>
<keyword evidence="3" id="KW-1185">Reference proteome</keyword>
<dbReference type="InterPro" id="IPR010024">
    <property type="entry name" value="CHP16711"/>
</dbReference>
<protein>
    <recommendedName>
        <fullName evidence="1">YopX protein domain-containing protein</fullName>
    </recommendedName>
</protein>
<organism evidence="2 3">
    <name type="scientific">Ruminococcus callidus ATCC 27760</name>
    <dbReference type="NCBI Taxonomy" id="411473"/>
    <lineage>
        <taxon>Bacteria</taxon>
        <taxon>Bacillati</taxon>
        <taxon>Bacillota</taxon>
        <taxon>Clostridia</taxon>
        <taxon>Eubacteriales</taxon>
        <taxon>Oscillospiraceae</taxon>
        <taxon>Ruminococcus</taxon>
    </lineage>
</organism>
<dbReference type="HOGENOM" id="CLU_107462_2_0_9"/>
<dbReference type="SUPFAM" id="SSF159006">
    <property type="entry name" value="YopX-like"/>
    <property type="match status" value="1"/>
</dbReference>
<gene>
    <name evidence="2" type="ORF">RUMCAL_00280</name>
</gene>
<reference evidence="2 3" key="1">
    <citation type="submission" date="2013-07" db="EMBL/GenBank/DDBJ databases">
        <authorList>
            <person name="Weinstock G."/>
            <person name="Sodergren E."/>
            <person name="Wylie T."/>
            <person name="Fulton L."/>
            <person name="Fulton R."/>
            <person name="Fronick C."/>
            <person name="O'Laughlin M."/>
            <person name="Godfrey J."/>
            <person name="Miner T."/>
            <person name="Herter B."/>
            <person name="Appelbaum E."/>
            <person name="Cordes M."/>
            <person name="Lek S."/>
            <person name="Wollam A."/>
            <person name="Pepin K.H."/>
            <person name="Palsikar V.B."/>
            <person name="Mitreva M."/>
            <person name="Wilson R.K."/>
        </authorList>
    </citation>
    <scope>NUCLEOTIDE SEQUENCE [LARGE SCALE GENOMIC DNA]</scope>
    <source>
        <strain evidence="2 3">ATCC 27760</strain>
    </source>
</reference>
<dbReference type="Pfam" id="PF09643">
    <property type="entry name" value="YopX"/>
    <property type="match status" value="1"/>
</dbReference>
<feature type="domain" description="YopX protein" evidence="1">
    <location>
        <begin position="32"/>
        <end position="134"/>
    </location>
</feature>
<evidence type="ECO:0000313" key="3">
    <source>
        <dbReference type="Proteomes" id="UP000016662"/>
    </source>
</evidence>
<accession>U2MD24</accession>
<evidence type="ECO:0000259" key="1">
    <source>
        <dbReference type="Pfam" id="PF09643"/>
    </source>
</evidence>
<dbReference type="NCBIfam" id="TIGR01671">
    <property type="entry name" value="phage_TIGR01671"/>
    <property type="match status" value="1"/>
</dbReference>
<dbReference type="OrthoDB" id="1809393at2"/>
<evidence type="ECO:0000313" key="2">
    <source>
        <dbReference type="EMBL" id="ERJ97208.1"/>
    </source>
</evidence>
<comment type="caution">
    <text evidence="2">The sequence shown here is derived from an EMBL/GenBank/DDBJ whole genome shotgun (WGS) entry which is preliminary data.</text>
</comment>
<dbReference type="AlphaFoldDB" id="U2MD24"/>
<dbReference type="EMBL" id="AWVF01000031">
    <property type="protein sequence ID" value="ERJ97208.1"/>
    <property type="molecule type" value="Genomic_DNA"/>
</dbReference>
<dbReference type="PATRIC" id="fig|411473.3.peg.229"/>
<proteinExistence type="predicted"/>
<dbReference type="eggNOG" id="ENOG5033ART">
    <property type="taxonomic scope" value="Bacteria"/>
</dbReference>
<sequence>MREILFRGKSYRTKEWIEGYYCNHPHLFSGVLQSYIFIPSYDAETGKGNCMIYSVIPETVGQFTGLFDRNSKKIFEGDIIENITDHSTAVVRWYEEHSTFMLYSEMKNKVYFLYDNDFKYIDVIGNVYDNPELLRCV</sequence>